<dbReference type="OrthoDB" id="6257037at2759"/>
<reference evidence="6" key="2">
    <citation type="submission" date="2021-02" db="UniProtKB">
        <authorList>
            <consortium name="EnsemblMetazoa"/>
        </authorList>
    </citation>
    <scope>IDENTIFICATION</scope>
    <source>
        <strain evidence="6">JHB</strain>
    </source>
</reference>
<feature type="compositionally biased region" description="Acidic residues" evidence="4">
    <location>
        <begin position="200"/>
        <end position="221"/>
    </location>
</feature>
<evidence type="ECO:0000313" key="7">
    <source>
        <dbReference type="Proteomes" id="UP000002320"/>
    </source>
</evidence>
<name>B0WKM7_CULQU</name>
<dbReference type="OMA" id="PDITNDM"/>
<feature type="compositionally biased region" description="Basic residues" evidence="4">
    <location>
        <begin position="1"/>
        <end position="12"/>
    </location>
</feature>
<evidence type="ECO:0000256" key="4">
    <source>
        <dbReference type="SAM" id="MobiDB-lite"/>
    </source>
</evidence>
<dbReference type="GO" id="GO:0003712">
    <property type="term" value="F:transcription coregulator activity"/>
    <property type="evidence" value="ECO:0007669"/>
    <property type="project" value="TreeGrafter"/>
</dbReference>
<dbReference type="eggNOG" id="ENOG502QT2W">
    <property type="taxonomic scope" value="Eukaryota"/>
</dbReference>
<feature type="region of interest" description="Disordered" evidence="4">
    <location>
        <begin position="128"/>
        <end position="181"/>
    </location>
</feature>
<dbReference type="EnsemblMetazoa" id="CPIJ007758-RA">
    <property type="protein sequence ID" value="CPIJ007758-PA"/>
    <property type="gene ID" value="CPIJ007758"/>
</dbReference>
<evidence type="ECO:0000313" key="6">
    <source>
        <dbReference type="EnsemblMetazoa" id="CPIJ007758-PA"/>
    </source>
</evidence>
<dbReference type="GO" id="GO:0006355">
    <property type="term" value="P:regulation of DNA-templated transcription"/>
    <property type="evidence" value="ECO:0007669"/>
    <property type="project" value="TreeGrafter"/>
</dbReference>
<keyword evidence="2" id="KW-0804">Transcription</keyword>
<proteinExistence type="predicted"/>
<feature type="region of interest" description="Disordered" evidence="4">
    <location>
        <begin position="197"/>
        <end position="248"/>
    </location>
</feature>
<feature type="compositionally biased region" description="Low complexity" evidence="4">
    <location>
        <begin position="13"/>
        <end position="24"/>
    </location>
</feature>
<evidence type="ECO:0000313" key="5">
    <source>
        <dbReference type="EMBL" id="EDS29958.1"/>
    </source>
</evidence>
<dbReference type="KEGG" id="cqu:CpipJ_CPIJ007758"/>
<keyword evidence="7" id="KW-1185">Reference proteome</keyword>
<feature type="compositionally biased region" description="Polar residues" evidence="4">
    <location>
        <begin position="222"/>
        <end position="233"/>
    </location>
</feature>
<dbReference type="PANTHER" id="PTHR16088:SF3">
    <property type="entry name" value="GON-4-LIKE PROTEIN"/>
    <property type="match status" value="1"/>
</dbReference>
<dbReference type="AlphaFoldDB" id="B0WKM7"/>
<sequence length="397" mass="44941">MSSEKKSRRSNTRNRATPTPAAATGKDSSCDELIIDDSMTAPEQEPAVTRAASSTPKASPEKRPTPSTRKKRRRPRSCSSSSTTEDLEDQTFEETIERCATKNNLTPDCVKKLLKKLVMNEHVLAIVKLKEEEEQKTDPKEGTSKDGTEGDDEDDEFKSLQPKLTRLKAKQLNKQPLPIVPLKTTLPDEEVAALIREELGSDDDDEEYKPTEEDIPSDDDPNTTISDIDSQPRTPAAPTTPGRIEQDAGQDALLYSKDGLFKIPRLRNDSHCSQQSEQEQENIARRTRSKLCLQTTAIETIESTFIPPDITTDMYDFDCDMDLVWKEFLNEFTKPLQNHAEDDDDTDPEYVAADKVPIRIHTYNFAEDTKAIKKFLQKIQIFEFSYIIFVWTAAKFV</sequence>
<dbReference type="VEuPathDB" id="VectorBase:CQUJHB002973"/>
<gene>
    <name evidence="6" type="primary">6039705</name>
    <name evidence="5" type="ORF">CpipJ_CPIJ007758</name>
</gene>
<dbReference type="VEuPathDB" id="VectorBase:CPIJ007758"/>
<accession>B0WKM7</accession>
<dbReference type="PANTHER" id="PTHR16088">
    <property type="entry name" value="YY1 ASSOCIATED PROTEIN-RELATED"/>
    <property type="match status" value="1"/>
</dbReference>
<protein>
    <submittedName>
        <fullName evidence="5 6">Uncharacterized protein</fullName>
    </submittedName>
</protein>
<evidence type="ECO:0000256" key="1">
    <source>
        <dbReference type="ARBA" id="ARBA00023015"/>
    </source>
</evidence>
<dbReference type="InterPro" id="IPR052435">
    <property type="entry name" value="YY1-Transcr_Regul"/>
</dbReference>
<dbReference type="GO" id="GO:0005634">
    <property type="term" value="C:nucleus"/>
    <property type="evidence" value="ECO:0007669"/>
    <property type="project" value="TreeGrafter"/>
</dbReference>
<reference evidence="5" key="1">
    <citation type="submission" date="2007-03" db="EMBL/GenBank/DDBJ databases">
        <title>Annotation of Culex pipiens quinquefasciatus.</title>
        <authorList>
            <consortium name="The Broad Institute Genome Sequencing Platform"/>
            <person name="Atkinson P.W."/>
            <person name="Hemingway J."/>
            <person name="Christensen B.M."/>
            <person name="Higgs S."/>
            <person name="Kodira C."/>
            <person name="Hannick L."/>
            <person name="Megy K."/>
            <person name="O'Leary S."/>
            <person name="Pearson M."/>
            <person name="Haas B.J."/>
            <person name="Mauceli E."/>
            <person name="Wortman J.R."/>
            <person name="Lee N.H."/>
            <person name="Guigo R."/>
            <person name="Stanke M."/>
            <person name="Alvarado L."/>
            <person name="Amedeo P."/>
            <person name="Antoine C.H."/>
            <person name="Arensburger P."/>
            <person name="Bidwell S.L."/>
            <person name="Crawford M."/>
            <person name="Camaro F."/>
            <person name="Devon K."/>
            <person name="Engels R."/>
            <person name="Hammond M."/>
            <person name="Howarth C."/>
            <person name="Koehrsen M."/>
            <person name="Lawson D."/>
            <person name="Montgomery P."/>
            <person name="Nene V."/>
            <person name="Nusbaum C."/>
            <person name="Puiu D."/>
            <person name="Romero-Severson J."/>
            <person name="Severson D.W."/>
            <person name="Shumway M."/>
            <person name="Sisk P."/>
            <person name="Stolte C."/>
            <person name="Zeng Q."/>
            <person name="Eisenstadt E."/>
            <person name="Fraser-Liggett C."/>
            <person name="Strausberg R."/>
            <person name="Galagan J."/>
            <person name="Birren B."/>
            <person name="Collins F.H."/>
        </authorList>
    </citation>
    <scope>NUCLEOTIDE SEQUENCE [LARGE SCALE GENOMIC DNA]</scope>
    <source>
        <strain evidence="5">JHB</strain>
    </source>
</reference>
<dbReference type="InParanoid" id="B0WKM7"/>
<keyword evidence="1" id="KW-0805">Transcription regulation</keyword>
<feature type="region of interest" description="Disordered" evidence="4">
    <location>
        <begin position="1"/>
        <end position="92"/>
    </location>
</feature>
<dbReference type="Proteomes" id="UP000002320">
    <property type="component" value="Unassembled WGS sequence"/>
</dbReference>
<organism>
    <name type="scientific">Culex quinquefasciatus</name>
    <name type="common">Southern house mosquito</name>
    <name type="synonym">Culex pungens</name>
    <dbReference type="NCBI Taxonomy" id="7176"/>
    <lineage>
        <taxon>Eukaryota</taxon>
        <taxon>Metazoa</taxon>
        <taxon>Ecdysozoa</taxon>
        <taxon>Arthropoda</taxon>
        <taxon>Hexapoda</taxon>
        <taxon>Insecta</taxon>
        <taxon>Pterygota</taxon>
        <taxon>Neoptera</taxon>
        <taxon>Endopterygota</taxon>
        <taxon>Diptera</taxon>
        <taxon>Nematocera</taxon>
        <taxon>Culicoidea</taxon>
        <taxon>Culicidae</taxon>
        <taxon>Culicinae</taxon>
        <taxon>Culicini</taxon>
        <taxon>Culex</taxon>
        <taxon>Culex</taxon>
    </lineage>
</organism>
<feature type="compositionally biased region" description="Basic and acidic residues" evidence="4">
    <location>
        <begin position="128"/>
        <end position="148"/>
    </location>
</feature>
<evidence type="ECO:0000256" key="3">
    <source>
        <dbReference type="ARBA" id="ARBA00023242"/>
    </source>
</evidence>
<dbReference type="STRING" id="7176.B0WKM7"/>
<dbReference type="HOGENOM" id="CLU_694956_0_0_1"/>
<evidence type="ECO:0000256" key="2">
    <source>
        <dbReference type="ARBA" id="ARBA00023163"/>
    </source>
</evidence>
<keyword evidence="3" id="KW-0539">Nucleus</keyword>
<dbReference type="EMBL" id="DS231974">
    <property type="protein sequence ID" value="EDS29958.1"/>
    <property type="molecule type" value="Genomic_DNA"/>
</dbReference>